<keyword evidence="12 13" id="KW-0472">Membrane</keyword>
<dbReference type="InterPro" id="IPR047664">
    <property type="entry name" value="SWEET"/>
</dbReference>
<dbReference type="EMBL" id="JAGDFL010000556">
    <property type="protein sequence ID" value="KAG7385274.1"/>
    <property type="molecule type" value="Genomic_DNA"/>
</dbReference>
<dbReference type="GO" id="GO:0051119">
    <property type="term" value="F:sugar transmembrane transporter activity"/>
    <property type="evidence" value="ECO:0007669"/>
    <property type="project" value="InterPro"/>
</dbReference>
<evidence type="ECO:0000256" key="12">
    <source>
        <dbReference type="ARBA" id="ARBA00023136"/>
    </source>
</evidence>
<keyword evidence="5" id="KW-0813">Transport</keyword>
<feature type="transmembrane region" description="Helical" evidence="13">
    <location>
        <begin position="39"/>
        <end position="61"/>
    </location>
</feature>
<feature type="transmembrane region" description="Helical" evidence="13">
    <location>
        <begin position="275"/>
        <end position="294"/>
    </location>
</feature>
<organism evidence="14 15">
    <name type="scientific">Phytophthora boehmeriae</name>
    <dbReference type="NCBI Taxonomy" id="109152"/>
    <lineage>
        <taxon>Eukaryota</taxon>
        <taxon>Sar</taxon>
        <taxon>Stramenopiles</taxon>
        <taxon>Oomycota</taxon>
        <taxon>Peronosporomycetes</taxon>
        <taxon>Peronosporales</taxon>
        <taxon>Peronosporaceae</taxon>
        <taxon>Phytophthora</taxon>
    </lineage>
</organism>
<keyword evidence="9" id="KW-0677">Repeat</keyword>
<evidence type="ECO:0000313" key="14">
    <source>
        <dbReference type="EMBL" id="KAG7385274.1"/>
    </source>
</evidence>
<comment type="caution">
    <text evidence="14">The sequence shown here is derived from an EMBL/GenBank/DDBJ whole genome shotgun (WGS) entry which is preliminary data.</text>
</comment>
<keyword evidence="10 13" id="KW-1133">Transmembrane helix</keyword>
<feature type="transmembrane region" description="Helical" evidence="13">
    <location>
        <begin position="339"/>
        <end position="359"/>
    </location>
</feature>
<feature type="transmembrane region" description="Helical" evidence="13">
    <location>
        <begin position="306"/>
        <end position="327"/>
    </location>
</feature>
<feature type="transmembrane region" description="Helical" evidence="13">
    <location>
        <begin position="371"/>
        <end position="391"/>
    </location>
</feature>
<feature type="transmembrane region" description="Helical" evidence="13">
    <location>
        <begin position="133"/>
        <end position="153"/>
    </location>
</feature>
<keyword evidence="6" id="KW-1003">Cell membrane</keyword>
<dbReference type="AlphaFoldDB" id="A0A8T1W034"/>
<feature type="transmembrane region" description="Helical" evidence="13">
    <location>
        <begin position="165"/>
        <end position="184"/>
    </location>
</feature>
<dbReference type="FunFam" id="1.20.1280.290:FF:000004">
    <property type="entry name" value="Sugar transporter SWEET"/>
    <property type="match status" value="2"/>
</dbReference>
<feature type="transmembrane region" description="Helical" evidence="13">
    <location>
        <begin position="245"/>
        <end position="263"/>
    </location>
</feature>
<evidence type="ECO:0000256" key="13">
    <source>
        <dbReference type="SAM" id="Phobius"/>
    </source>
</evidence>
<dbReference type="GO" id="GO:0005886">
    <property type="term" value="C:plasma membrane"/>
    <property type="evidence" value="ECO:0007669"/>
    <property type="project" value="UniProtKB-SubCell"/>
</dbReference>
<keyword evidence="15" id="KW-1185">Reference proteome</keyword>
<evidence type="ECO:0000256" key="1">
    <source>
        <dbReference type="ARBA" id="ARBA00004651"/>
    </source>
</evidence>
<dbReference type="PANTHER" id="PTHR10791:SF30">
    <property type="entry name" value="SUGAR TRANSPORTER SWEET1"/>
    <property type="match status" value="1"/>
</dbReference>
<dbReference type="GO" id="GO:0000139">
    <property type="term" value="C:Golgi membrane"/>
    <property type="evidence" value="ECO:0007669"/>
    <property type="project" value="UniProtKB-SubCell"/>
</dbReference>
<dbReference type="OrthoDB" id="409725at2759"/>
<dbReference type="Proteomes" id="UP000693981">
    <property type="component" value="Unassembled WGS sequence"/>
</dbReference>
<accession>A0A8T1W034</accession>
<gene>
    <name evidence="14" type="ORF">PHYBOEH_009090</name>
</gene>
<reference evidence="14" key="1">
    <citation type="submission" date="2021-02" db="EMBL/GenBank/DDBJ databases">
        <authorList>
            <person name="Palmer J.M."/>
        </authorList>
    </citation>
    <scope>NUCLEOTIDE SEQUENCE</scope>
    <source>
        <strain evidence="14">SCRP23</strain>
    </source>
</reference>
<evidence type="ECO:0000256" key="2">
    <source>
        <dbReference type="ARBA" id="ARBA00004653"/>
    </source>
</evidence>
<comment type="subcellular location">
    <subcellularLocation>
        <location evidence="1">Cell membrane</location>
        <topology evidence="1">Multi-pass membrane protein</topology>
    </subcellularLocation>
    <subcellularLocation>
        <location evidence="2">Golgi apparatus membrane</location>
        <topology evidence="2">Multi-pass membrane protein</topology>
    </subcellularLocation>
</comment>
<dbReference type="Pfam" id="PF03083">
    <property type="entry name" value="MtN3_slv"/>
    <property type="match status" value="4"/>
</dbReference>
<keyword evidence="11" id="KW-0333">Golgi apparatus</keyword>
<feature type="transmembrane region" description="Helical" evidence="13">
    <location>
        <begin position="100"/>
        <end position="121"/>
    </location>
</feature>
<sequence>MSGWETVLGVATAVGQVVLNLSPVPDIVTVYRRREIGELAALPLVAMAVNCHFWLVYAYVVDSMFPLFATQVFGQAAAIVYNVVYYHWSTPDKRKGLRKLYAWAFAIHCALSVYTVVGVLGLTNQSESQVATYLGYAGVVIDVWLFGSPLATLKHVIKTKYAASIPINLSMMMFVSTTLWTVSGALDSDIFLGGLNAIGSVLSFAQIVFWMIYRPKRNDQDTVMLNLSLTPDMYNIYRRRNTGDMAVLPLVSMFVNTHLWMFYGYLTGSTFPVGITQGLGELAAFTYNVVYFRFSSTSQRKELRKVYAGAFALYCAITLYFVLGVAGATHQSHNEVGTWLGYVGTAISVVVFASPFATLKRVVETKSAASIPINLSLMILVSSVLWVATGLLDSDYFITGLNAAGVVLGSIQIVLYCMYRPSREKHREQTQEHEVLPTALSPQAKPSGTKCVENPTYTSMHSPLVITPA</sequence>
<evidence type="ECO:0000256" key="3">
    <source>
        <dbReference type="ARBA" id="ARBA00007809"/>
    </source>
</evidence>
<evidence type="ECO:0000256" key="4">
    <source>
        <dbReference type="ARBA" id="ARBA00021741"/>
    </source>
</evidence>
<dbReference type="FunFam" id="1.20.1280.290:FF:000007">
    <property type="entry name" value="Bidirectional sugar transporter SWEET7"/>
    <property type="match status" value="2"/>
</dbReference>
<feature type="transmembrane region" description="Helical" evidence="13">
    <location>
        <begin position="397"/>
        <end position="419"/>
    </location>
</feature>
<evidence type="ECO:0000256" key="7">
    <source>
        <dbReference type="ARBA" id="ARBA00022597"/>
    </source>
</evidence>
<evidence type="ECO:0000256" key="11">
    <source>
        <dbReference type="ARBA" id="ARBA00023034"/>
    </source>
</evidence>
<name>A0A8T1W034_9STRA</name>
<protein>
    <recommendedName>
        <fullName evidence="4">Sugar transporter SWEET1</fullName>
    </recommendedName>
</protein>
<dbReference type="InterPro" id="IPR004316">
    <property type="entry name" value="SWEET_rpt"/>
</dbReference>
<evidence type="ECO:0000256" key="6">
    <source>
        <dbReference type="ARBA" id="ARBA00022475"/>
    </source>
</evidence>
<evidence type="ECO:0000256" key="10">
    <source>
        <dbReference type="ARBA" id="ARBA00022989"/>
    </source>
</evidence>
<evidence type="ECO:0000256" key="5">
    <source>
        <dbReference type="ARBA" id="ARBA00022448"/>
    </source>
</evidence>
<comment type="similarity">
    <text evidence="3">Belongs to the SWEET sugar transporter family.</text>
</comment>
<feature type="transmembrane region" description="Helical" evidence="13">
    <location>
        <begin position="67"/>
        <end position="88"/>
    </location>
</feature>
<dbReference type="PANTHER" id="PTHR10791">
    <property type="entry name" value="RAG1-ACTIVATING PROTEIN 1"/>
    <property type="match status" value="1"/>
</dbReference>
<keyword evidence="8 13" id="KW-0812">Transmembrane</keyword>
<proteinExistence type="inferred from homology"/>
<evidence type="ECO:0000256" key="8">
    <source>
        <dbReference type="ARBA" id="ARBA00022692"/>
    </source>
</evidence>
<keyword evidence="7" id="KW-0762">Sugar transport</keyword>
<evidence type="ECO:0000313" key="15">
    <source>
        <dbReference type="Proteomes" id="UP000693981"/>
    </source>
</evidence>
<feature type="transmembrane region" description="Helical" evidence="13">
    <location>
        <begin position="190"/>
        <end position="213"/>
    </location>
</feature>
<evidence type="ECO:0000256" key="9">
    <source>
        <dbReference type="ARBA" id="ARBA00022737"/>
    </source>
</evidence>